<gene>
    <name evidence="2" type="ORF">MICAG_2850013</name>
</gene>
<protein>
    <recommendedName>
        <fullName evidence="4">Lipoprotein</fullName>
    </recommendedName>
</protein>
<sequence>MLKIKSGLLFTAIFMSLGCYPDKVLAQRLSQDQCAYYLMEIAMYFVNNRPSSTSAQDWENWHNVQNTTRERFLKKNPECKANQGTGSVSEYHRRQSQQQQLQIQSDSQRRGQQLQQWCYQGYADACRQIGDRAGYRSARRRICNLANLKYDARSDSCY</sequence>
<dbReference type="EMBL" id="CAIN01000207">
    <property type="protein sequence ID" value="CCI25728.1"/>
    <property type="molecule type" value="Genomic_DNA"/>
</dbReference>
<organism evidence="2 3">
    <name type="scientific">Microcystis aeruginosa PCC 9808</name>
    <dbReference type="NCBI Taxonomy" id="1160284"/>
    <lineage>
        <taxon>Bacteria</taxon>
        <taxon>Bacillati</taxon>
        <taxon>Cyanobacteriota</taxon>
        <taxon>Cyanophyceae</taxon>
        <taxon>Oscillatoriophycideae</taxon>
        <taxon>Chroococcales</taxon>
        <taxon>Microcystaceae</taxon>
        <taxon>Microcystis</taxon>
    </lineage>
</organism>
<evidence type="ECO:0000313" key="3">
    <source>
        <dbReference type="Proteomes" id="UP000005291"/>
    </source>
</evidence>
<evidence type="ECO:0008006" key="4">
    <source>
        <dbReference type="Google" id="ProtNLM"/>
    </source>
</evidence>
<name>I4HUK4_MICAE</name>
<dbReference type="HOGENOM" id="CLU_1667358_0_0_3"/>
<proteinExistence type="predicted"/>
<evidence type="ECO:0000256" key="1">
    <source>
        <dbReference type="SAM" id="MobiDB-lite"/>
    </source>
</evidence>
<dbReference type="AlphaFoldDB" id="I4HUK4"/>
<dbReference type="RefSeq" id="WP_002794296.1">
    <property type="nucleotide sequence ID" value="NZ_HE973594.1"/>
</dbReference>
<accession>I4HUK4</accession>
<feature type="region of interest" description="Disordered" evidence="1">
    <location>
        <begin position="75"/>
        <end position="106"/>
    </location>
</feature>
<feature type="compositionally biased region" description="Low complexity" evidence="1">
    <location>
        <begin position="96"/>
        <end position="106"/>
    </location>
</feature>
<reference evidence="2 3" key="1">
    <citation type="submission" date="2012-04" db="EMBL/GenBank/DDBJ databases">
        <authorList>
            <person name="Genoscope - CEA"/>
        </authorList>
    </citation>
    <scope>NUCLEOTIDE SEQUENCE [LARGE SCALE GENOMIC DNA]</scope>
    <source>
        <strain evidence="2 3">9808</strain>
    </source>
</reference>
<evidence type="ECO:0000313" key="2">
    <source>
        <dbReference type="EMBL" id="CCI25728.1"/>
    </source>
</evidence>
<comment type="caution">
    <text evidence="2">The sequence shown here is derived from an EMBL/GenBank/DDBJ whole genome shotgun (WGS) entry which is preliminary data.</text>
</comment>
<dbReference type="PROSITE" id="PS51257">
    <property type="entry name" value="PROKAR_LIPOPROTEIN"/>
    <property type="match status" value="1"/>
</dbReference>
<dbReference type="Proteomes" id="UP000005291">
    <property type="component" value="Unassembled WGS sequence"/>
</dbReference>